<dbReference type="Pfam" id="PF03514">
    <property type="entry name" value="GRAS"/>
    <property type="match status" value="1"/>
</dbReference>
<gene>
    <name evidence="4" type="ORF">RJ641_030785</name>
</gene>
<dbReference type="EMBL" id="JBAMMX010000006">
    <property type="protein sequence ID" value="KAK6937277.1"/>
    <property type="molecule type" value="Genomic_DNA"/>
</dbReference>
<keyword evidence="5" id="KW-1185">Reference proteome</keyword>
<dbReference type="PROSITE" id="PS50985">
    <property type="entry name" value="GRAS"/>
    <property type="match status" value="1"/>
</dbReference>
<dbReference type="InterPro" id="IPR005202">
    <property type="entry name" value="TF_GRAS"/>
</dbReference>
<organism evidence="4 5">
    <name type="scientific">Dillenia turbinata</name>
    <dbReference type="NCBI Taxonomy" id="194707"/>
    <lineage>
        <taxon>Eukaryota</taxon>
        <taxon>Viridiplantae</taxon>
        <taxon>Streptophyta</taxon>
        <taxon>Embryophyta</taxon>
        <taxon>Tracheophyta</taxon>
        <taxon>Spermatophyta</taxon>
        <taxon>Magnoliopsida</taxon>
        <taxon>eudicotyledons</taxon>
        <taxon>Gunneridae</taxon>
        <taxon>Pentapetalae</taxon>
        <taxon>Dilleniales</taxon>
        <taxon>Dilleniaceae</taxon>
        <taxon>Dillenia</taxon>
    </lineage>
</organism>
<dbReference type="AlphaFoldDB" id="A0AAN8ZGX1"/>
<feature type="region of interest" description="Leucine repeat II (LRII)" evidence="3">
    <location>
        <begin position="360"/>
        <end position="392"/>
    </location>
</feature>
<evidence type="ECO:0000256" key="3">
    <source>
        <dbReference type="PROSITE-ProRule" id="PRU01191"/>
    </source>
</evidence>
<evidence type="ECO:0000256" key="2">
    <source>
        <dbReference type="ARBA" id="ARBA00023163"/>
    </source>
</evidence>
<evidence type="ECO:0000313" key="5">
    <source>
        <dbReference type="Proteomes" id="UP001370490"/>
    </source>
</evidence>
<dbReference type="PANTHER" id="PTHR31636">
    <property type="entry name" value="OSJNBA0084A10.13 PROTEIN-RELATED"/>
    <property type="match status" value="1"/>
</dbReference>
<proteinExistence type="inferred from homology"/>
<comment type="similarity">
    <text evidence="3">Belongs to the GRAS family.</text>
</comment>
<evidence type="ECO:0000256" key="1">
    <source>
        <dbReference type="ARBA" id="ARBA00023015"/>
    </source>
</evidence>
<accession>A0AAN8ZGX1</accession>
<protein>
    <submittedName>
        <fullName evidence="4">Transcription factor GRAS</fullName>
    </submittedName>
</protein>
<comment type="caution">
    <text evidence="3">Lacks conserved residue(s) required for the propagation of feature annotation.</text>
</comment>
<keyword evidence="2" id="KW-0804">Transcription</keyword>
<feature type="region of interest" description="SAW" evidence="3">
    <location>
        <begin position="495"/>
        <end position="571"/>
    </location>
</feature>
<keyword evidence="1" id="KW-0805">Transcription regulation</keyword>
<name>A0AAN8ZGX1_9MAGN</name>
<sequence>MISKQRKCMESPIFSSPAFDFNGIQLRYTPTRVCEKQQVCTGQTGYVVSTYVFDQKNIVDKEQKQLQPPESASDYWVLDDFQFDDLSSPVLPFLETSKLEIAQSRAVEETSCPPSVSSLELLRNVRTGLKNFKGEISDCAGNKTDEVRRSLSTEEIFRVAGARYIQQSQRNNDFPMLSHPYDYSFLHLSEEETRDVQLAHLLFAAVEKVDSKQYGRATKLLDRCGWVASETGSPVQRVVFYFSAALRERIVREMGTTTTMAKGLDALENIGLLNAVHHFNLATLACYQELPLTQVMTYTGVQILVDNVTSATKVHLVDLAIRSGVQWTIFMQALADCRDCAIKILKISAVGLKGNLQMKETGKRLASFAKSLNLTFSFREIYVSDMKDLKEELFEIEDDEVVGIYAPLILRTTLSRPRLLEGVMTALTKLNPSIMVVGEIEANHNSVSFATRFIEALFFFGAFYDCLEDCLEQNNKYRTIIEAVYFGNGIRNIIGSEGEERITRSVKMDVWRAFFARYGMVELELSESCLYQASLLVKQFACGGSCTLDKNGQSLLVGWKGTPIHSVSAWKFC</sequence>
<comment type="caution">
    <text evidence="4">The sequence shown here is derived from an EMBL/GenBank/DDBJ whole genome shotgun (WGS) entry which is preliminary data.</text>
</comment>
<dbReference type="Proteomes" id="UP001370490">
    <property type="component" value="Unassembled WGS sequence"/>
</dbReference>
<reference evidence="4 5" key="1">
    <citation type="submission" date="2023-12" db="EMBL/GenBank/DDBJ databases">
        <title>A high-quality genome assembly for Dillenia turbinata (Dilleniales).</title>
        <authorList>
            <person name="Chanderbali A."/>
        </authorList>
    </citation>
    <scope>NUCLEOTIDE SEQUENCE [LARGE SCALE GENOMIC DNA]</scope>
    <source>
        <strain evidence="4">LSX21</strain>
        <tissue evidence="4">Leaf</tissue>
    </source>
</reference>
<evidence type="ECO:0000313" key="4">
    <source>
        <dbReference type="EMBL" id="KAK6937277.1"/>
    </source>
</evidence>